<sequence length="74" mass="8651">MDHNGYFAPTSILKIRIGEIRRKEDGSVVVNVKNPIIDVQHCILYTRWHTLSDAFLSEKYLELNIIDGKKNEFF</sequence>
<dbReference type="AlphaFoldDB" id="A0A8T3AP18"/>
<keyword evidence="2" id="KW-1185">Reference proteome</keyword>
<accession>A0A8T3AP18</accession>
<comment type="caution">
    <text evidence="1">The sequence shown here is derived from an EMBL/GenBank/DDBJ whole genome shotgun (WGS) entry which is preliminary data.</text>
</comment>
<name>A0A8T3AP18_DENNO</name>
<evidence type="ECO:0000313" key="1">
    <source>
        <dbReference type="EMBL" id="KAI0498366.1"/>
    </source>
</evidence>
<evidence type="ECO:0000313" key="2">
    <source>
        <dbReference type="Proteomes" id="UP000829196"/>
    </source>
</evidence>
<dbReference type="EMBL" id="JAGYWB010000015">
    <property type="protein sequence ID" value="KAI0498366.1"/>
    <property type="molecule type" value="Genomic_DNA"/>
</dbReference>
<dbReference type="Proteomes" id="UP000829196">
    <property type="component" value="Unassembled WGS sequence"/>
</dbReference>
<proteinExistence type="predicted"/>
<protein>
    <submittedName>
        <fullName evidence="1">Uncharacterized protein</fullName>
    </submittedName>
</protein>
<gene>
    <name evidence="1" type="ORF">KFK09_021607</name>
</gene>
<organism evidence="1 2">
    <name type="scientific">Dendrobium nobile</name>
    <name type="common">Orchid</name>
    <dbReference type="NCBI Taxonomy" id="94219"/>
    <lineage>
        <taxon>Eukaryota</taxon>
        <taxon>Viridiplantae</taxon>
        <taxon>Streptophyta</taxon>
        <taxon>Embryophyta</taxon>
        <taxon>Tracheophyta</taxon>
        <taxon>Spermatophyta</taxon>
        <taxon>Magnoliopsida</taxon>
        <taxon>Liliopsida</taxon>
        <taxon>Asparagales</taxon>
        <taxon>Orchidaceae</taxon>
        <taxon>Epidendroideae</taxon>
        <taxon>Malaxideae</taxon>
        <taxon>Dendrobiinae</taxon>
        <taxon>Dendrobium</taxon>
    </lineage>
</organism>
<reference evidence="1" key="1">
    <citation type="journal article" date="2022" name="Front. Genet.">
        <title>Chromosome-Scale Assembly of the Dendrobium nobile Genome Provides Insights Into the Molecular Mechanism of the Biosynthesis of the Medicinal Active Ingredient of Dendrobium.</title>
        <authorList>
            <person name="Xu Q."/>
            <person name="Niu S.-C."/>
            <person name="Li K.-L."/>
            <person name="Zheng P.-J."/>
            <person name="Zhang X.-J."/>
            <person name="Jia Y."/>
            <person name="Liu Y."/>
            <person name="Niu Y.-X."/>
            <person name="Yu L.-H."/>
            <person name="Chen D.-F."/>
            <person name="Zhang G.-Q."/>
        </authorList>
    </citation>
    <scope>NUCLEOTIDE SEQUENCE</scope>
    <source>
        <tissue evidence="1">Leaf</tissue>
    </source>
</reference>